<dbReference type="GO" id="GO:0032259">
    <property type="term" value="P:methylation"/>
    <property type="evidence" value="ECO:0007669"/>
    <property type="project" value="UniProtKB-KW"/>
</dbReference>
<evidence type="ECO:0000313" key="6">
    <source>
        <dbReference type="EMBL" id="HJF30810.1"/>
    </source>
</evidence>
<dbReference type="PANTHER" id="PTHR43847">
    <property type="entry name" value="BLL3993 PROTEIN"/>
    <property type="match status" value="1"/>
</dbReference>
<feature type="transmembrane region" description="Helical" evidence="5">
    <location>
        <begin position="69"/>
        <end position="86"/>
    </location>
</feature>
<evidence type="ECO:0000313" key="7">
    <source>
        <dbReference type="Proteomes" id="UP000698173"/>
    </source>
</evidence>
<comment type="caution">
    <text evidence="6">The sequence shown here is derived from an EMBL/GenBank/DDBJ whole genome shotgun (WGS) entry which is preliminary data.</text>
</comment>
<keyword evidence="4 5" id="KW-0472">Membrane</keyword>
<dbReference type="EMBL" id="DYWT01000055">
    <property type="protein sequence ID" value="HJF30810.1"/>
    <property type="molecule type" value="Genomic_DNA"/>
</dbReference>
<keyword evidence="6" id="KW-0808">Transferase</keyword>
<proteinExistence type="predicted"/>
<feature type="transmembrane region" description="Helical" evidence="5">
    <location>
        <begin position="121"/>
        <end position="147"/>
    </location>
</feature>
<name>A0A921FWD4_SPOPS</name>
<evidence type="ECO:0000256" key="1">
    <source>
        <dbReference type="ARBA" id="ARBA00004141"/>
    </source>
</evidence>
<dbReference type="Pfam" id="PF04140">
    <property type="entry name" value="ICMT"/>
    <property type="match status" value="1"/>
</dbReference>
<reference evidence="6" key="1">
    <citation type="journal article" date="2021" name="PeerJ">
        <title>Extensive microbial diversity within the chicken gut microbiome revealed by metagenomics and culture.</title>
        <authorList>
            <person name="Gilroy R."/>
            <person name="Ravi A."/>
            <person name="Getino M."/>
            <person name="Pursley I."/>
            <person name="Horton D.L."/>
            <person name="Alikhan N.F."/>
            <person name="Baker D."/>
            <person name="Gharbi K."/>
            <person name="Hall N."/>
            <person name="Watson M."/>
            <person name="Adriaenssens E.M."/>
            <person name="Foster-Nyarko E."/>
            <person name="Jarju S."/>
            <person name="Secka A."/>
            <person name="Antonio M."/>
            <person name="Oren A."/>
            <person name="Chaudhuri R.R."/>
            <person name="La Ragione R."/>
            <person name="Hildebrand F."/>
            <person name="Pallen M.J."/>
        </authorList>
    </citation>
    <scope>NUCLEOTIDE SEQUENCE</scope>
    <source>
        <strain evidence="6">CHK171-7178</strain>
    </source>
</reference>
<protein>
    <submittedName>
        <fullName evidence="6">Isoprenylcysteine carboxyl methyltransferase</fullName>
    </submittedName>
</protein>
<evidence type="ECO:0000256" key="2">
    <source>
        <dbReference type="ARBA" id="ARBA00022692"/>
    </source>
</evidence>
<reference evidence="6" key="2">
    <citation type="submission" date="2021-09" db="EMBL/GenBank/DDBJ databases">
        <authorList>
            <person name="Gilroy R."/>
        </authorList>
    </citation>
    <scope>NUCLEOTIDE SEQUENCE</scope>
    <source>
        <strain evidence="6">CHK171-7178</strain>
    </source>
</reference>
<evidence type="ECO:0000256" key="3">
    <source>
        <dbReference type="ARBA" id="ARBA00022989"/>
    </source>
</evidence>
<dbReference type="InterPro" id="IPR052527">
    <property type="entry name" value="Metal_cation-efflux_comp"/>
</dbReference>
<evidence type="ECO:0000256" key="4">
    <source>
        <dbReference type="ARBA" id="ARBA00023136"/>
    </source>
</evidence>
<accession>A0A921FWD4</accession>
<gene>
    <name evidence="6" type="ORF">K8V56_03395</name>
</gene>
<dbReference type="AlphaFoldDB" id="A0A921FWD4"/>
<dbReference type="InterPro" id="IPR007269">
    <property type="entry name" value="ICMT_MeTrfase"/>
</dbReference>
<dbReference type="GO" id="GO:0004671">
    <property type="term" value="F:protein C-terminal S-isoprenylcysteine carboxyl O-methyltransferase activity"/>
    <property type="evidence" value="ECO:0007669"/>
    <property type="project" value="InterPro"/>
</dbReference>
<feature type="transmembrane region" description="Helical" evidence="5">
    <location>
        <begin position="42"/>
        <end position="62"/>
    </location>
</feature>
<dbReference type="Proteomes" id="UP000698173">
    <property type="component" value="Unassembled WGS sequence"/>
</dbReference>
<organism evidence="6 7">
    <name type="scientific">Sporosarcina psychrophila</name>
    <name type="common">Bacillus psychrophilus</name>
    <dbReference type="NCBI Taxonomy" id="1476"/>
    <lineage>
        <taxon>Bacteria</taxon>
        <taxon>Bacillati</taxon>
        <taxon>Bacillota</taxon>
        <taxon>Bacilli</taxon>
        <taxon>Bacillales</taxon>
        <taxon>Caryophanaceae</taxon>
        <taxon>Sporosarcina</taxon>
    </lineage>
</organism>
<keyword evidence="3 5" id="KW-1133">Transmembrane helix</keyword>
<dbReference type="GO" id="GO:0016020">
    <property type="term" value="C:membrane"/>
    <property type="evidence" value="ECO:0007669"/>
    <property type="project" value="UniProtKB-SubCell"/>
</dbReference>
<sequence>MVFSIVISIVILQRLVELIVAKRNEKWMRGQGAYEAGAAHYPVMVSMHIAFFIVLLAEVFLFERALSPVWILFLAIFLTAQAARIWCLTSLGKYWNTKIIILPGADVVHKGPYKWVRHPNYVIVATELLVLPLLFSAYFTAIIFSLLNVWMMSVRIPTEEKALKEATNYSKKFSLK</sequence>
<comment type="subcellular location">
    <subcellularLocation>
        <location evidence="1">Membrane</location>
        <topology evidence="1">Multi-pass membrane protein</topology>
    </subcellularLocation>
</comment>
<dbReference type="PANTHER" id="PTHR43847:SF1">
    <property type="entry name" value="BLL3993 PROTEIN"/>
    <property type="match status" value="1"/>
</dbReference>
<keyword evidence="2 5" id="KW-0812">Transmembrane</keyword>
<dbReference type="Gene3D" id="1.20.120.1630">
    <property type="match status" value="1"/>
</dbReference>
<keyword evidence="6" id="KW-0489">Methyltransferase</keyword>
<evidence type="ECO:0000256" key="5">
    <source>
        <dbReference type="SAM" id="Phobius"/>
    </source>
</evidence>